<dbReference type="KEGG" id="sus:Acid_0884"/>
<name>Q02AN3_SOLUE</name>
<sequence>MGSNESEISPPESEKAVLLTESLDQLLASKTFSRSGQLKRLLVYLRDATASTDPSVWSETSIGAIAFGRRDFNPKLDTIVRVEMRRLRQKLDEYYAGEGAASALRLRFERNTYRPYVEPHIPPVPEPPVEPSLPDPPPPPAVTGRSFRSGVVLGAVGMAAVLLAAGVLWQVFAPTEKASRQMAESPIWSGFRSTNVVVAVGTPLFFRYQEGFERNYHTNLPDDLQVAEKVLAHWPAFPLWNLWAPFDDIGAAVNLDRFLSSLNSTATIVSARQISYGGLAGKRTIVMGQPRGAPLLVDLLAEQNFRPGPHIAGQTFGGFVNAHAKPGELERYPGANGTLMMQSDESNPDYAVVTSIRLANGGEVLNVFGDRAQTGAYIIRKLTDPMIVMELNGRVFDRNRAHRSAQIVFRVDYSRGTPTGLVYVTHRVLYPDKKQQ</sequence>
<evidence type="ECO:0000256" key="1">
    <source>
        <dbReference type="SAM" id="Phobius"/>
    </source>
</evidence>
<keyword evidence="1" id="KW-1133">Transmembrane helix</keyword>
<gene>
    <name evidence="2" type="ordered locus">Acid_0884</name>
</gene>
<proteinExistence type="predicted"/>
<protein>
    <submittedName>
        <fullName evidence="2">Uncharacterized protein</fullName>
    </submittedName>
</protein>
<dbReference type="AlphaFoldDB" id="Q02AN3"/>
<organism evidence="2">
    <name type="scientific">Solibacter usitatus (strain Ellin6076)</name>
    <dbReference type="NCBI Taxonomy" id="234267"/>
    <lineage>
        <taxon>Bacteria</taxon>
        <taxon>Pseudomonadati</taxon>
        <taxon>Acidobacteriota</taxon>
        <taxon>Terriglobia</taxon>
        <taxon>Bryobacterales</taxon>
        <taxon>Solibacteraceae</taxon>
        <taxon>Candidatus Solibacter</taxon>
    </lineage>
</organism>
<dbReference type="InParanoid" id="Q02AN3"/>
<dbReference type="OrthoDB" id="1295312at2"/>
<dbReference type="STRING" id="234267.Acid_0884"/>
<feature type="transmembrane region" description="Helical" evidence="1">
    <location>
        <begin position="151"/>
        <end position="172"/>
    </location>
</feature>
<keyword evidence="1" id="KW-0812">Transmembrane</keyword>
<dbReference type="eggNOG" id="COG0745">
    <property type="taxonomic scope" value="Bacteria"/>
</dbReference>
<reference evidence="2" key="1">
    <citation type="submission" date="2006-10" db="EMBL/GenBank/DDBJ databases">
        <title>Complete sequence of Solibacter usitatus Ellin6076.</title>
        <authorList>
            <consortium name="US DOE Joint Genome Institute"/>
            <person name="Copeland A."/>
            <person name="Lucas S."/>
            <person name="Lapidus A."/>
            <person name="Barry K."/>
            <person name="Detter J.C."/>
            <person name="Glavina del Rio T."/>
            <person name="Hammon N."/>
            <person name="Israni S."/>
            <person name="Dalin E."/>
            <person name="Tice H."/>
            <person name="Pitluck S."/>
            <person name="Thompson L.S."/>
            <person name="Brettin T."/>
            <person name="Bruce D."/>
            <person name="Han C."/>
            <person name="Tapia R."/>
            <person name="Gilna P."/>
            <person name="Schmutz J."/>
            <person name="Larimer F."/>
            <person name="Land M."/>
            <person name="Hauser L."/>
            <person name="Kyrpides N."/>
            <person name="Mikhailova N."/>
            <person name="Janssen P.H."/>
            <person name="Kuske C.R."/>
            <person name="Richardson P."/>
        </authorList>
    </citation>
    <scope>NUCLEOTIDE SEQUENCE</scope>
    <source>
        <strain evidence="2">Ellin6076</strain>
    </source>
</reference>
<evidence type="ECO:0000313" key="2">
    <source>
        <dbReference type="EMBL" id="ABJ81883.1"/>
    </source>
</evidence>
<dbReference type="HOGENOM" id="CLU_036287_0_0_0"/>
<keyword evidence="1" id="KW-0472">Membrane</keyword>
<accession>Q02AN3</accession>
<dbReference type="EMBL" id="CP000473">
    <property type="protein sequence ID" value="ABJ81883.1"/>
    <property type="molecule type" value="Genomic_DNA"/>
</dbReference>